<comment type="caution">
    <text evidence="10">The sequence shown here is derived from an EMBL/GenBank/DDBJ whole genome shotgun (WGS) entry which is preliminary data.</text>
</comment>
<keyword evidence="7" id="KW-0325">Glycoprotein</keyword>
<feature type="transmembrane region" description="Helical" evidence="8">
    <location>
        <begin position="314"/>
        <end position="334"/>
    </location>
</feature>
<dbReference type="PANTHER" id="PTHR42643">
    <property type="entry name" value="IONOTROPIC RECEPTOR 20A-RELATED"/>
    <property type="match status" value="1"/>
</dbReference>
<dbReference type="PANTHER" id="PTHR42643:SF24">
    <property type="entry name" value="IONOTROPIC RECEPTOR 60A"/>
    <property type="match status" value="1"/>
</dbReference>
<feature type="transmembrane region" description="Helical" evidence="8">
    <location>
        <begin position="543"/>
        <end position="571"/>
    </location>
</feature>
<keyword evidence="5 8" id="KW-0472">Membrane</keyword>
<keyword evidence="2" id="KW-1003">Cell membrane</keyword>
<keyword evidence="9" id="KW-0732">Signal</keyword>
<organism evidence="10 11">
    <name type="scientific">Diploptera punctata</name>
    <name type="common">Pacific beetle cockroach</name>
    <dbReference type="NCBI Taxonomy" id="6984"/>
    <lineage>
        <taxon>Eukaryota</taxon>
        <taxon>Metazoa</taxon>
        <taxon>Ecdysozoa</taxon>
        <taxon>Arthropoda</taxon>
        <taxon>Hexapoda</taxon>
        <taxon>Insecta</taxon>
        <taxon>Pterygota</taxon>
        <taxon>Neoptera</taxon>
        <taxon>Polyneoptera</taxon>
        <taxon>Dictyoptera</taxon>
        <taxon>Blattodea</taxon>
        <taxon>Blaberoidea</taxon>
        <taxon>Blaberidae</taxon>
        <taxon>Diplopterinae</taxon>
        <taxon>Diploptera</taxon>
    </lineage>
</organism>
<keyword evidence="3 8" id="KW-0812">Transmembrane</keyword>
<dbReference type="AlphaFoldDB" id="A0AAD7ZRF3"/>
<evidence type="ECO:0000256" key="2">
    <source>
        <dbReference type="ARBA" id="ARBA00022475"/>
    </source>
</evidence>
<keyword evidence="6" id="KW-0675">Receptor</keyword>
<dbReference type="Gene3D" id="1.10.287.70">
    <property type="match status" value="1"/>
</dbReference>
<sequence>MMIVLLLLLPINTAFCILNIQLENNNLDQEISKSILEICTKYFFNISHIFIQSLSMETGNYENRGPYNYIHGLEKLHEKSGIPVIMYSYKDHFTWNIKKPEDSQALLFILPKTSIPIQLRLFAKFITKINEHIIYPIMKIVVISSTAPTIAIEKLGAANIVQNLVWYHLREANTIYIIPRDTNKNQSNILEVYSWFPDRQTQFCFHNLHKITRIALWIPGRSKFTHDLFPSKDIKDMRNCKISVTLYNMPPYLMIDQNNRLHKYDISLPLSLQPKTYSRWRRFLTYSLFISSNSWYVPVIPIPKWQSIIRIFNIEMWIMVAVTYLLGTIIFWLLKGRNDPVKAFTDTLRTFLCFGIPENFQGALSTIFFSLWLFFCLLINTAYQSCLIGFMADPGIYPPITHLDELETSGFIKESCIAFRNSDVYGTGENVSVNLSSCGNIETCIDKMIHFKKSATLGPTIFTNMLLDYISIDKPRREIIGLKPDFSITHFVANIELGPLLVNIFDNVTSSLFSAGVMDYAHKKMYLLANNIVKKMFPPKEKIFALTLSHVQGPFYVLIVGLILALIAFVAEMLRKA</sequence>
<reference evidence="10" key="2">
    <citation type="submission" date="2023-05" db="EMBL/GenBank/DDBJ databases">
        <authorList>
            <person name="Fouks B."/>
        </authorList>
    </citation>
    <scope>NUCLEOTIDE SEQUENCE</scope>
    <source>
        <strain evidence="10">Stay&amp;Tobe</strain>
        <tissue evidence="10">Testes</tissue>
    </source>
</reference>
<evidence type="ECO:0000256" key="3">
    <source>
        <dbReference type="ARBA" id="ARBA00022692"/>
    </source>
</evidence>
<evidence type="ECO:0000256" key="4">
    <source>
        <dbReference type="ARBA" id="ARBA00022989"/>
    </source>
</evidence>
<keyword evidence="11" id="KW-1185">Reference proteome</keyword>
<reference evidence="10" key="1">
    <citation type="journal article" date="2023" name="IScience">
        <title>Live-bearing cockroach genome reveals convergent evolutionary mechanisms linked to viviparity in insects and beyond.</title>
        <authorList>
            <person name="Fouks B."/>
            <person name="Harrison M.C."/>
            <person name="Mikhailova A.A."/>
            <person name="Marchal E."/>
            <person name="English S."/>
            <person name="Carruthers M."/>
            <person name="Jennings E.C."/>
            <person name="Chiamaka E.L."/>
            <person name="Frigard R.A."/>
            <person name="Pippel M."/>
            <person name="Attardo G.M."/>
            <person name="Benoit J.B."/>
            <person name="Bornberg-Bauer E."/>
            <person name="Tobe S.S."/>
        </authorList>
    </citation>
    <scope>NUCLEOTIDE SEQUENCE</scope>
    <source>
        <strain evidence="10">Stay&amp;Tobe</strain>
    </source>
</reference>
<dbReference type="InterPro" id="IPR052192">
    <property type="entry name" value="Insect_Ionotropic_Sensory_Rcpt"/>
</dbReference>
<protein>
    <submittedName>
        <fullName evidence="10">Uncharacterized protein</fullName>
    </submittedName>
</protein>
<keyword evidence="4 8" id="KW-1133">Transmembrane helix</keyword>
<dbReference type="EMBL" id="JASPKZ010007283">
    <property type="protein sequence ID" value="KAJ9585333.1"/>
    <property type="molecule type" value="Genomic_DNA"/>
</dbReference>
<evidence type="ECO:0000256" key="8">
    <source>
        <dbReference type="SAM" id="Phobius"/>
    </source>
</evidence>
<evidence type="ECO:0000313" key="10">
    <source>
        <dbReference type="EMBL" id="KAJ9585333.1"/>
    </source>
</evidence>
<proteinExistence type="predicted"/>
<evidence type="ECO:0000313" key="11">
    <source>
        <dbReference type="Proteomes" id="UP001233999"/>
    </source>
</evidence>
<name>A0AAD7ZRF3_DIPPU</name>
<accession>A0AAD7ZRF3</accession>
<feature type="transmembrane region" description="Helical" evidence="8">
    <location>
        <begin position="362"/>
        <end position="383"/>
    </location>
</feature>
<evidence type="ECO:0000256" key="7">
    <source>
        <dbReference type="ARBA" id="ARBA00023180"/>
    </source>
</evidence>
<evidence type="ECO:0000256" key="6">
    <source>
        <dbReference type="ARBA" id="ARBA00023170"/>
    </source>
</evidence>
<dbReference type="Proteomes" id="UP001233999">
    <property type="component" value="Unassembled WGS sequence"/>
</dbReference>
<feature type="signal peptide" evidence="9">
    <location>
        <begin position="1"/>
        <end position="16"/>
    </location>
</feature>
<comment type="subcellular location">
    <subcellularLocation>
        <location evidence="1">Cell membrane</location>
        <topology evidence="1">Multi-pass membrane protein</topology>
    </subcellularLocation>
</comment>
<evidence type="ECO:0000256" key="9">
    <source>
        <dbReference type="SAM" id="SignalP"/>
    </source>
</evidence>
<dbReference type="GO" id="GO:0005886">
    <property type="term" value="C:plasma membrane"/>
    <property type="evidence" value="ECO:0007669"/>
    <property type="project" value="UniProtKB-SubCell"/>
</dbReference>
<evidence type="ECO:0000256" key="1">
    <source>
        <dbReference type="ARBA" id="ARBA00004651"/>
    </source>
</evidence>
<gene>
    <name evidence="10" type="ORF">L9F63_002869</name>
</gene>
<evidence type="ECO:0000256" key="5">
    <source>
        <dbReference type="ARBA" id="ARBA00023136"/>
    </source>
</evidence>
<feature type="chain" id="PRO_5042065137" evidence="9">
    <location>
        <begin position="17"/>
        <end position="577"/>
    </location>
</feature>